<feature type="transmembrane region" description="Helical" evidence="1">
    <location>
        <begin position="6"/>
        <end position="27"/>
    </location>
</feature>
<gene>
    <name evidence="2" type="ORF">BA177_10800</name>
</gene>
<keyword evidence="3" id="KW-1185">Reference proteome</keyword>
<keyword evidence="1" id="KW-0812">Transmembrane</keyword>
<evidence type="ECO:0000256" key="1">
    <source>
        <dbReference type="SAM" id="Phobius"/>
    </source>
</evidence>
<dbReference type="RefSeq" id="WP_068616149.1">
    <property type="nucleotide sequence ID" value="NZ_CP016268.1"/>
</dbReference>
<dbReference type="OrthoDB" id="572185at2"/>
<keyword evidence="1" id="KW-1133">Transmembrane helix</keyword>
<organism evidence="2 3">
    <name type="scientific">Woeseia oceani</name>
    <dbReference type="NCBI Taxonomy" id="1548547"/>
    <lineage>
        <taxon>Bacteria</taxon>
        <taxon>Pseudomonadati</taxon>
        <taxon>Pseudomonadota</taxon>
        <taxon>Gammaproteobacteria</taxon>
        <taxon>Woeseiales</taxon>
        <taxon>Woeseiaceae</taxon>
        <taxon>Woeseia</taxon>
    </lineage>
</organism>
<name>A0A193LGF5_9GAMM</name>
<protein>
    <recommendedName>
        <fullName evidence="4">NERD domain-containing protein</fullName>
    </recommendedName>
</protein>
<sequence length="292" mass="32451">MNLAVISSTSALAMAGTLVFTALLILGRKLPWILRRRTRFHSSATNNPAENLRTEWERLGQRRSLYLTPILFFIVCALTLLLAEPTSSGFNLAGWQQVGVLAIVGIALAGALYRGIQYSLRRQQLQFKIEASQTIGHALRQITANHNRTFHDVPCALGIVDHVLVGIHGIYAIKVIARRAGKSNLLTLSEQTLDFADGRYSVPLAETRKIVDRFARECGKVVGHEVHVRLVVAVPGWEINTQSDDNILITNERNLAMLTGWKDQRDHLLNEDAEALQQYLDERCARSAVPGA</sequence>
<dbReference type="EMBL" id="CP016268">
    <property type="protein sequence ID" value="ANO51625.1"/>
    <property type="molecule type" value="Genomic_DNA"/>
</dbReference>
<evidence type="ECO:0008006" key="4">
    <source>
        <dbReference type="Google" id="ProtNLM"/>
    </source>
</evidence>
<dbReference type="KEGG" id="woc:BA177_10800"/>
<reference evidence="2 3" key="1">
    <citation type="submission" date="2016-06" db="EMBL/GenBank/DDBJ databases">
        <title>Complete genome sequence of a deep-branching marine Gamma Proteobacterium Woeseia oceani type strain XK5.</title>
        <authorList>
            <person name="Mu D."/>
            <person name="Du Z."/>
        </authorList>
    </citation>
    <scope>NUCLEOTIDE SEQUENCE [LARGE SCALE GENOMIC DNA]</scope>
    <source>
        <strain evidence="2 3">XK5</strain>
    </source>
</reference>
<keyword evidence="1" id="KW-0472">Membrane</keyword>
<dbReference type="Proteomes" id="UP000092695">
    <property type="component" value="Chromosome"/>
</dbReference>
<feature type="transmembrane region" description="Helical" evidence="1">
    <location>
        <begin position="95"/>
        <end position="113"/>
    </location>
</feature>
<evidence type="ECO:0000313" key="2">
    <source>
        <dbReference type="EMBL" id="ANO51625.1"/>
    </source>
</evidence>
<dbReference type="AlphaFoldDB" id="A0A193LGF5"/>
<proteinExistence type="predicted"/>
<feature type="transmembrane region" description="Helical" evidence="1">
    <location>
        <begin position="65"/>
        <end position="83"/>
    </location>
</feature>
<accession>A0A193LGF5</accession>
<evidence type="ECO:0000313" key="3">
    <source>
        <dbReference type="Proteomes" id="UP000092695"/>
    </source>
</evidence>